<organism evidence="6 7">
    <name type="scientific">Lipingzhangella rawalii</name>
    <dbReference type="NCBI Taxonomy" id="2055835"/>
    <lineage>
        <taxon>Bacteria</taxon>
        <taxon>Bacillati</taxon>
        <taxon>Actinomycetota</taxon>
        <taxon>Actinomycetes</taxon>
        <taxon>Streptosporangiales</taxon>
        <taxon>Nocardiopsidaceae</taxon>
        <taxon>Lipingzhangella</taxon>
    </lineage>
</organism>
<dbReference type="Pfam" id="PF17937">
    <property type="entry name" value="TetR_C_28"/>
    <property type="match status" value="1"/>
</dbReference>
<comment type="caution">
    <text evidence="6">The sequence shown here is derived from an EMBL/GenBank/DDBJ whole genome shotgun (WGS) entry which is preliminary data.</text>
</comment>
<dbReference type="PANTHER" id="PTHR30055:SF234">
    <property type="entry name" value="HTH-TYPE TRANSCRIPTIONAL REGULATOR BETI"/>
    <property type="match status" value="1"/>
</dbReference>
<keyword evidence="7" id="KW-1185">Reference proteome</keyword>
<evidence type="ECO:0000256" key="3">
    <source>
        <dbReference type="ARBA" id="ARBA00023163"/>
    </source>
</evidence>
<dbReference type="InterPro" id="IPR009057">
    <property type="entry name" value="Homeodomain-like_sf"/>
</dbReference>
<dbReference type="InterPro" id="IPR041479">
    <property type="entry name" value="TetR_CgmR_C"/>
</dbReference>
<evidence type="ECO:0000256" key="2">
    <source>
        <dbReference type="ARBA" id="ARBA00023125"/>
    </source>
</evidence>
<evidence type="ECO:0000256" key="4">
    <source>
        <dbReference type="PROSITE-ProRule" id="PRU00335"/>
    </source>
</evidence>
<dbReference type="InterPro" id="IPR050109">
    <property type="entry name" value="HTH-type_TetR-like_transc_reg"/>
</dbReference>
<name>A0ABU2H4R4_9ACTN</name>
<dbReference type="EMBL" id="JAVLVT010000001">
    <property type="protein sequence ID" value="MDS1269599.1"/>
    <property type="molecule type" value="Genomic_DNA"/>
</dbReference>
<dbReference type="RefSeq" id="WP_310911059.1">
    <property type="nucleotide sequence ID" value="NZ_JAVLVT010000001.1"/>
</dbReference>
<dbReference type="Gene3D" id="1.10.357.10">
    <property type="entry name" value="Tetracycline Repressor, domain 2"/>
    <property type="match status" value="1"/>
</dbReference>
<dbReference type="SUPFAM" id="SSF46689">
    <property type="entry name" value="Homeodomain-like"/>
    <property type="match status" value="1"/>
</dbReference>
<dbReference type="PRINTS" id="PR00455">
    <property type="entry name" value="HTHTETR"/>
</dbReference>
<keyword evidence="3" id="KW-0804">Transcription</keyword>
<dbReference type="Pfam" id="PF00440">
    <property type="entry name" value="TetR_N"/>
    <property type="match status" value="1"/>
</dbReference>
<reference evidence="7" key="1">
    <citation type="submission" date="2023-07" db="EMBL/GenBank/DDBJ databases">
        <title>Novel species in the genus Lipingzhangella isolated from Sambhar Salt Lake.</title>
        <authorList>
            <person name="Jiya N."/>
            <person name="Kajale S."/>
            <person name="Sharma A."/>
        </authorList>
    </citation>
    <scope>NUCLEOTIDE SEQUENCE [LARGE SCALE GENOMIC DNA]</scope>
    <source>
        <strain evidence="7">LS1_29</strain>
    </source>
</reference>
<keyword evidence="2 4" id="KW-0238">DNA-binding</keyword>
<dbReference type="PROSITE" id="PS50977">
    <property type="entry name" value="HTH_TETR_2"/>
    <property type="match status" value="1"/>
</dbReference>
<evidence type="ECO:0000313" key="6">
    <source>
        <dbReference type="EMBL" id="MDS1269599.1"/>
    </source>
</evidence>
<dbReference type="InterPro" id="IPR001647">
    <property type="entry name" value="HTH_TetR"/>
</dbReference>
<keyword evidence="1" id="KW-0805">Transcription regulation</keyword>
<proteinExistence type="predicted"/>
<evidence type="ECO:0000256" key="1">
    <source>
        <dbReference type="ARBA" id="ARBA00023015"/>
    </source>
</evidence>
<feature type="domain" description="HTH tetR-type" evidence="5">
    <location>
        <begin position="4"/>
        <end position="64"/>
    </location>
</feature>
<protein>
    <submittedName>
        <fullName evidence="6">TetR/AcrR family transcriptional regulator</fullName>
    </submittedName>
</protein>
<gene>
    <name evidence="6" type="ORF">RIF23_04730</name>
</gene>
<accession>A0ABU2H4R4</accession>
<dbReference type="PANTHER" id="PTHR30055">
    <property type="entry name" value="HTH-TYPE TRANSCRIPTIONAL REGULATOR RUTR"/>
    <property type="match status" value="1"/>
</dbReference>
<evidence type="ECO:0000313" key="7">
    <source>
        <dbReference type="Proteomes" id="UP001250214"/>
    </source>
</evidence>
<feature type="DNA-binding region" description="H-T-H motif" evidence="4">
    <location>
        <begin position="27"/>
        <end position="46"/>
    </location>
</feature>
<sequence length="191" mass="20737">MSSTTTRDRILDALSDILISQGSSAVTLESVAAAADVSKGGLLYHFPSKQAMIAGLVQRLSEEAEREFAAAEQAEEGLVRAYLEGSLPSSPREVALYWSLIASLRSQELASPDLMHHVHEVFSRWARMLHAAIPDPVLAENIRLVGDGLYLTAISGLPMPDETVVRQLMDRLVHQAEQAQEANPKPGPDQA</sequence>
<dbReference type="Proteomes" id="UP001250214">
    <property type="component" value="Unassembled WGS sequence"/>
</dbReference>
<evidence type="ECO:0000259" key="5">
    <source>
        <dbReference type="PROSITE" id="PS50977"/>
    </source>
</evidence>